<dbReference type="InterPro" id="IPR001214">
    <property type="entry name" value="SET_dom"/>
</dbReference>
<dbReference type="PANTHER" id="PTHR12197:SF294">
    <property type="entry name" value="POTENTIAL PROTEIN LYSINE METHYLTRANSFERASE SET6"/>
    <property type="match status" value="1"/>
</dbReference>
<name>A0A0D2NSI9_HYPSF</name>
<dbReference type="STRING" id="945553.A0A0D2NSI9"/>
<dbReference type="GO" id="GO:0005634">
    <property type="term" value="C:nucleus"/>
    <property type="evidence" value="ECO:0007669"/>
    <property type="project" value="TreeGrafter"/>
</dbReference>
<dbReference type="InterPro" id="IPR046341">
    <property type="entry name" value="SET_dom_sf"/>
</dbReference>
<evidence type="ECO:0000259" key="1">
    <source>
        <dbReference type="PROSITE" id="PS50280"/>
    </source>
</evidence>
<dbReference type="Gene3D" id="2.170.270.10">
    <property type="entry name" value="SET domain"/>
    <property type="match status" value="1"/>
</dbReference>
<dbReference type="CDD" id="cd20071">
    <property type="entry name" value="SET_SMYD"/>
    <property type="match status" value="1"/>
</dbReference>
<dbReference type="PANTHER" id="PTHR12197">
    <property type="entry name" value="HISTONE-LYSINE N-METHYLTRANSFERASE SMYD"/>
    <property type="match status" value="1"/>
</dbReference>
<accession>A0A0D2NSI9</accession>
<dbReference type="SMART" id="SM00317">
    <property type="entry name" value="SET"/>
    <property type="match status" value="1"/>
</dbReference>
<feature type="domain" description="SET" evidence="1">
    <location>
        <begin position="4"/>
        <end position="342"/>
    </location>
</feature>
<dbReference type="PROSITE" id="PS50280">
    <property type="entry name" value="SET"/>
    <property type="match status" value="1"/>
</dbReference>
<evidence type="ECO:0000313" key="2">
    <source>
        <dbReference type="EMBL" id="KJA21819.1"/>
    </source>
</evidence>
<dbReference type="SUPFAM" id="SSF82199">
    <property type="entry name" value="SET domain"/>
    <property type="match status" value="1"/>
</dbReference>
<organism evidence="2 3">
    <name type="scientific">Hypholoma sublateritium (strain FD-334 SS-4)</name>
    <dbReference type="NCBI Taxonomy" id="945553"/>
    <lineage>
        <taxon>Eukaryota</taxon>
        <taxon>Fungi</taxon>
        <taxon>Dikarya</taxon>
        <taxon>Basidiomycota</taxon>
        <taxon>Agaricomycotina</taxon>
        <taxon>Agaricomycetes</taxon>
        <taxon>Agaricomycetidae</taxon>
        <taxon>Agaricales</taxon>
        <taxon>Agaricineae</taxon>
        <taxon>Strophariaceae</taxon>
        <taxon>Hypholoma</taxon>
    </lineage>
</organism>
<dbReference type="OMA" id="FRKEVCH"/>
<sequence>MATPSLYDILSTPYGGRGAFAREAIPQGTMILACAAPYAHVVYWEFRREVCAWCFAYSFESGKSKWAVKLAGSEHVGGNGGVWFCTDVCRADYIREHEKMLAGNSKRTTAGLAVPPAGLVYLETIVPTDITPEYLDVAWAAARDVSDQRRGWTEEMTEFEVDTARFVLDGLLRKIIEEANPGAEMLDRLVDDTPGYCVGAGRWADYMELQDNEYALMYTNPHMLASHIRVYRFLRHITTMLPQVRSKLNEKSVHVIEQLRKNLATPTDTRALLGRDSGNVFGLWDTATDEGSEMLGWGAFVFGSYFNHHCEPNLKKKRNKRGVEFYASKDIAPGEELCISYADGVSVEERMQQLESGWFFVCRCTRCARDLERASGTPSI</sequence>
<gene>
    <name evidence="2" type="ORF">HYPSUDRAFT_140072</name>
</gene>
<proteinExistence type="predicted"/>
<dbReference type="Pfam" id="PF00856">
    <property type="entry name" value="SET"/>
    <property type="match status" value="1"/>
</dbReference>
<dbReference type="InterPro" id="IPR050869">
    <property type="entry name" value="H3K4_H4K5_MeTrfase"/>
</dbReference>
<dbReference type="EMBL" id="KN817555">
    <property type="protein sequence ID" value="KJA21819.1"/>
    <property type="molecule type" value="Genomic_DNA"/>
</dbReference>
<dbReference type="OrthoDB" id="1028014at2759"/>
<protein>
    <recommendedName>
        <fullName evidence="1">SET domain-containing protein</fullName>
    </recommendedName>
</protein>
<keyword evidence="3" id="KW-1185">Reference proteome</keyword>
<evidence type="ECO:0000313" key="3">
    <source>
        <dbReference type="Proteomes" id="UP000054270"/>
    </source>
</evidence>
<dbReference type="Proteomes" id="UP000054270">
    <property type="component" value="Unassembled WGS sequence"/>
</dbReference>
<reference evidence="3" key="1">
    <citation type="submission" date="2014-04" db="EMBL/GenBank/DDBJ databases">
        <title>Evolutionary Origins and Diversification of the Mycorrhizal Mutualists.</title>
        <authorList>
            <consortium name="DOE Joint Genome Institute"/>
            <consortium name="Mycorrhizal Genomics Consortium"/>
            <person name="Kohler A."/>
            <person name="Kuo A."/>
            <person name="Nagy L.G."/>
            <person name="Floudas D."/>
            <person name="Copeland A."/>
            <person name="Barry K.W."/>
            <person name="Cichocki N."/>
            <person name="Veneault-Fourrey C."/>
            <person name="LaButti K."/>
            <person name="Lindquist E.A."/>
            <person name="Lipzen A."/>
            <person name="Lundell T."/>
            <person name="Morin E."/>
            <person name="Murat C."/>
            <person name="Riley R."/>
            <person name="Ohm R."/>
            <person name="Sun H."/>
            <person name="Tunlid A."/>
            <person name="Henrissat B."/>
            <person name="Grigoriev I.V."/>
            <person name="Hibbett D.S."/>
            <person name="Martin F."/>
        </authorList>
    </citation>
    <scope>NUCLEOTIDE SEQUENCE [LARGE SCALE GENOMIC DNA]</scope>
    <source>
        <strain evidence="3">FD-334 SS-4</strain>
    </source>
</reference>
<dbReference type="AlphaFoldDB" id="A0A0D2NSI9"/>